<dbReference type="GO" id="GO:0016787">
    <property type="term" value="F:hydrolase activity"/>
    <property type="evidence" value="ECO:0007669"/>
    <property type="project" value="UniProtKB-KW"/>
</dbReference>
<dbReference type="EMBL" id="JAGFNP010000003">
    <property type="protein sequence ID" value="MBO3732704.1"/>
    <property type="molecule type" value="Genomic_DNA"/>
</dbReference>
<proteinExistence type="predicted"/>
<dbReference type="Gene3D" id="3.40.50.1820">
    <property type="entry name" value="alpha/beta hydrolase"/>
    <property type="match status" value="1"/>
</dbReference>
<dbReference type="Pfam" id="PF06821">
    <property type="entry name" value="Ser_hydrolase"/>
    <property type="match status" value="1"/>
</dbReference>
<evidence type="ECO:0000313" key="2">
    <source>
        <dbReference type="Proteomes" id="UP000681341"/>
    </source>
</evidence>
<protein>
    <submittedName>
        <fullName evidence="1">Alpha/beta hydrolase</fullName>
    </submittedName>
</protein>
<comment type="caution">
    <text evidence="1">The sequence shown here is derived from an EMBL/GenBank/DDBJ whole genome shotgun (WGS) entry which is preliminary data.</text>
</comment>
<keyword evidence="1" id="KW-0378">Hydrolase</keyword>
<dbReference type="InterPro" id="IPR029058">
    <property type="entry name" value="AB_hydrolase_fold"/>
</dbReference>
<accession>A0ABS3U1Q1</accession>
<dbReference type="Proteomes" id="UP000681341">
    <property type="component" value="Unassembled WGS sequence"/>
</dbReference>
<evidence type="ECO:0000313" key="1">
    <source>
        <dbReference type="EMBL" id="MBO3732704.1"/>
    </source>
</evidence>
<dbReference type="RefSeq" id="WP_208495489.1">
    <property type="nucleotide sequence ID" value="NZ_JAGFNP010000003.1"/>
</dbReference>
<keyword evidence="2" id="KW-1185">Reference proteome</keyword>
<dbReference type="InterPro" id="IPR010662">
    <property type="entry name" value="RBBP9/YdeN"/>
</dbReference>
<gene>
    <name evidence="1" type="ORF">J5V16_07700</name>
</gene>
<reference evidence="1 2" key="1">
    <citation type="submission" date="2021-03" db="EMBL/GenBank/DDBJ databases">
        <title>Glycomyces sp. nov., a novel actinomycete isolated from soil.</title>
        <authorList>
            <person name="Yang X."/>
            <person name="Xu X."/>
        </authorList>
    </citation>
    <scope>NUCLEOTIDE SEQUENCE [LARGE SCALE GENOMIC DNA]</scope>
    <source>
        <strain evidence="1 2">NEAU-S30</strain>
    </source>
</reference>
<dbReference type="SUPFAM" id="SSF53474">
    <property type="entry name" value="alpha/beta-Hydrolases"/>
    <property type="match status" value="1"/>
</dbReference>
<sequence>MWDRSFLILHGVENRRPEGHWERELAMDLRERGEQVFYPQLPDTDRPSLADWTDAIRSELALMRGEKVVIAHSLACAAWMHLAAADAASANPLAADRVLLVSPPGPAAYDWDVIAGFTTVGLDLAALRLASKSVRLACSDADPYCTEGAAEHYGRPLGCEVDVIPGGGHITPDDGYGRWPSALAWCLDESERLVPNA</sequence>
<organism evidence="1 2">
    <name type="scientific">Glycomyces niveus</name>
    <dbReference type="NCBI Taxonomy" id="2820287"/>
    <lineage>
        <taxon>Bacteria</taxon>
        <taxon>Bacillati</taxon>
        <taxon>Actinomycetota</taxon>
        <taxon>Actinomycetes</taxon>
        <taxon>Glycomycetales</taxon>
        <taxon>Glycomycetaceae</taxon>
        <taxon>Glycomyces</taxon>
    </lineage>
</organism>
<name>A0ABS3U1Q1_9ACTN</name>